<dbReference type="GO" id="GO:0005096">
    <property type="term" value="F:GTPase activator activity"/>
    <property type="evidence" value="ECO:0007669"/>
    <property type="project" value="UniProtKB-KW"/>
</dbReference>
<dbReference type="Gene3D" id="1.10.220.150">
    <property type="entry name" value="Arf GTPase activating protein"/>
    <property type="match status" value="1"/>
</dbReference>
<dbReference type="CDD" id="cd00051">
    <property type="entry name" value="EFh"/>
    <property type="match status" value="1"/>
</dbReference>
<organism evidence="10 11">
    <name type="scientific">Pythium insidiosum</name>
    <name type="common">Pythiosis disease agent</name>
    <dbReference type="NCBI Taxonomy" id="114742"/>
    <lineage>
        <taxon>Eukaryota</taxon>
        <taxon>Sar</taxon>
        <taxon>Stramenopiles</taxon>
        <taxon>Oomycota</taxon>
        <taxon>Peronosporomycetes</taxon>
        <taxon>Pythiales</taxon>
        <taxon>Pythiaceae</taxon>
        <taxon>Pythium</taxon>
    </lineage>
</organism>
<dbReference type="PRINTS" id="PR00405">
    <property type="entry name" value="REVINTRACTNG"/>
</dbReference>
<feature type="region of interest" description="Disordered" evidence="6">
    <location>
        <begin position="287"/>
        <end position="312"/>
    </location>
</feature>
<feature type="domain" description="C2" evidence="7">
    <location>
        <begin position="309"/>
        <end position="427"/>
    </location>
</feature>
<keyword evidence="2" id="KW-0479">Metal-binding</keyword>
<comment type="caution">
    <text evidence="10">The sequence shown here is derived from an EMBL/GenBank/DDBJ whole genome shotgun (WGS) entry which is preliminary data.</text>
</comment>
<dbReference type="SMART" id="SM00105">
    <property type="entry name" value="ArfGap"/>
    <property type="match status" value="1"/>
</dbReference>
<dbReference type="SUPFAM" id="SSF57863">
    <property type="entry name" value="ArfGap/RecO-like zinc finger"/>
    <property type="match status" value="1"/>
</dbReference>
<protein>
    <recommendedName>
        <fullName evidence="12">Calmodulin</fullName>
    </recommendedName>
</protein>
<dbReference type="PANTHER" id="PTHR46220:SF1">
    <property type="entry name" value="ADP-RIBOSYLATION FACTOR GTPASE-ACTIVATING PROTEIN AGD12"/>
    <property type="match status" value="1"/>
</dbReference>
<dbReference type="InterPro" id="IPR000008">
    <property type="entry name" value="C2_dom"/>
</dbReference>
<dbReference type="EMBL" id="JAKCXM010000246">
    <property type="protein sequence ID" value="KAJ0397558.1"/>
    <property type="molecule type" value="Genomic_DNA"/>
</dbReference>
<evidence type="ECO:0008006" key="12">
    <source>
        <dbReference type="Google" id="ProtNLM"/>
    </source>
</evidence>
<dbReference type="Pfam" id="PF00168">
    <property type="entry name" value="C2"/>
    <property type="match status" value="1"/>
</dbReference>
<dbReference type="PANTHER" id="PTHR46220">
    <property type="entry name" value="ADP-RIBOSYLATION FACTOR GTPASE-ACTIVATING PROTEIN AGD12"/>
    <property type="match status" value="1"/>
</dbReference>
<evidence type="ECO:0000256" key="4">
    <source>
        <dbReference type="ARBA" id="ARBA00022833"/>
    </source>
</evidence>
<dbReference type="SUPFAM" id="SSF49562">
    <property type="entry name" value="C2 domain (Calcium/lipid-binding domain, CaLB)"/>
    <property type="match status" value="1"/>
</dbReference>
<dbReference type="AlphaFoldDB" id="A0AAD5Q8T2"/>
<evidence type="ECO:0000256" key="3">
    <source>
        <dbReference type="ARBA" id="ARBA00022771"/>
    </source>
</evidence>
<dbReference type="InterPro" id="IPR037278">
    <property type="entry name" value="ARFGAP/RecO"/>
</dbReference>
<evidence type="ECO:0000256" key="1">
    <source>
        <dbReference type="ARBA" id="ARBA00022468"/>
    </source>
</evidence>
<evidence type="ECO:0000256" key="2">
    <source>
        <dbReference type="ARBA" id="ARBA00022723"/>
    </source>
</evidence>
<dbReference type="Pfam" id="PF13833">
    <property type="entry name" value="EF-hand_8"/>
    <property type="match status" value="1"/>
</dbReference>
<dbReference type="GO" id="GO:0005509">
    <property type="term" value="F:calcium ion binding"/>
    <property type="evidence" value="ECO:0007669"/>
    <property type="project" value="InterPro"/>
</dbReference>
<reference evidence="10" key="1">
    <citation type="submission" date="2021-12" db="EMBL/GenBank/DDBJ databases">
        <title>Prjna785345.</title>
        <authorList>
            <person name="Rujirawat T."/>
            <person name="Krajaejun T."/>
        </authorList>
    </citation>
    <scope>NUCLEOTIDE SEQUENCE</scope>
    <source>
        <strain evidence="10">Pi057C3</strain>
    </source>
</reference>
<dbReference type="InterPro" id="IPR038508">
    <property type="entry name" value="ArfGAP_dom_sf"/>
</dbReference>
<evidence type="ECO:0000259" key="9">
    <source>
        <dbReference type="PROSITE" id="PS50222"/>
    </source>
</evidence>
<dbReference type="InterPro" id="IPR002048">
    <property type="entry name" value="EF_hand_dom"/>
</dbReference>
<dbReference type="PROSITE" id="PS50004">
    <property type="entry name" value="C2"/>
    <property type="match status" value="1"/>
</dbReference>
<dbReference type="PROSITE" id="PS50115">
    <property type="entry name" value="ARFGAP"/>
    <property type="match status" value="1"/>
</dbReference>
<dbReference type="CDD" id="cd08204">
    <property type="entry name" value="ArfGap"/>
    <property type="match status" value="1"/>
</dbReference>
<dbReference type="InterPro" id="IPR011992">
    <property type="entry name" value="EF-hand-dom_pair"/>
</dbReference>
<evidence type="ECO:0000259" key="8">
    <source>
        <dbReference type="PROSITE" id="PS50115"/>
    </source>
</evidence>
<dbReference type="CDD" id="cd00030">
    <property type="entry name" value="C2"/>
    <property type="match status" value="1"/>
</dbReference>
<proteinExistence type="predicted"/>
<dbReference type="PROSITE" id="PS50222">
    <property type="entry name" value="EF_HAND_2"/>
    <property type="match status" value="1"/>
</dbReference>
<keyword evidence="4" id="KW-0862">Zinc</keyword>
<dbReference type="Proteomes" id="UP001209570">
    <property type="component" value="Unassembled WGS sequence"/>
</dbReference>
<dbReference type="SUPFAM" id="SSF47473">
    <property type="entry name" value="EF-hand"/>
    <property type="match status" value="1"/>
</dbReference>
<dbReference type="SMART" id="SM00239">
    <property type="entry name" value="C2"/>
    <property type="match status" value="1"/>
</dbReference>
<keyword evidence="1" id="KW-0343">GTPase activation</keyword>
<dbReference type="FunFam" id="1.10.220.150:FF:000009">
    <property type="entry name" value="stromal membrane-associated protein 1 isoform X1"/>
    <property type="match status" value="1"/>
</dbReference>
<dbReference type="InterPro" id="IPR044518">
    <property type="entry name" value="ARF_GAP_AGD11/12/13"/>
</dbReference>
<dbReference type="GO" id="GO:0005543">
    <property type="term" value="F:phospholipid binding"/>
    <property type="evidence" value="ECO:0007669"/>
    <property type="project" value="InterPro"/>
</dbReference>
<name>A0AAD5Q8T2_PYTIN</name>
<evidence type="ECO:0000313" key="11">
    <source>
        <dbReference type="Proteomes" id="UP001209570"/>
    </source>
</evidence>
<evidence type="ECO:0000256" key="5">
    <source>
        <dbReference type="PROSITE-ProRule" id="PRU00288"/>
    </source>
</evidence>
<sequence>MAARTPQRERDVFLRRCFALADHDRAGALDVKKLKCAVAAALGIRASKAEFIHALRPRLERVDVLEDARRCFKALDLRSEGFISFASFQSACCSVLPHLSAEVALDVFREADRDGDGRVSRGVIRSAESMSDNQMSDLHVDAERDPREIKGASTTPDEDDVAVKRRLELAMQRPENACCADCNAPNPRWASVNHGCFICTQCAGVHRSLGVHVSFVLSCTLDRWTSVQVARVEQVGNDALNETLEFSVPDDYPKPHAESARLERERFIRAKYEDELFKVSPDKPRKRAVLSSSSSSAPASSAEDVPHDGNNAARRSVTGVGMIEFVGVMVIELLEGIDLAGVDINGKSDPYVQFRLGEQAIASEKVHNDVNPRWHQTLMLSWDGESPLIAEVYDHNTIQSDRFMGSVVIDGETLRPLLDDKEVDALYQLWMPKVWARNFGEHMIAGAEGMTKGLYRGITGVWKDPIKGAKESGIEGFAKGVGKGVAGVVYRPIKGLGTMVKETARSVGVGRKRSADGNEELVPAGCLHLKLRLQRF</sequence>
<evidence type="ECO:0000259" key="7">
    <source>
        <dbReference type="PROSITE" id="PS50004"/>
    </source>
</evidence>
<keyword evidence="3 5" id="KW-0863">Zinc-finger</keyword>
<keyword evidence="11" id="KW-1185">Reference proteome</keyword>
<feature type="compositionally biased region" description="Low complexity" evidence="6">
    <location>
        <begin position="291"/>
        <end position="302"/>
    </location>
</feature>
<dbReference type="InterPro" id="IPR035892">
    <property type="entry name" value="C2_domain_sf"/>
</dbReference>
<evidence type="ECO:0000313" key="10">
    <source>
        <dbReference type="EMBL" id="KAJ0397558.1"/>
    </source>
</evidence>
<dbReference type="Gene3D" id="1.10.238.10">
    <property type="entry name" value="EF-hand"/>
    <property type="match status" value="1"/>
</dbReference>
<dbReference type="Gene3D" id="2.60.40.150">
    <property type="entry name" value="C2 domain"/>
    <property type="match status" value="1"/>
</dbReference>
<gene>
    <name evidence="10" type="ORF">P43SY_003433</name>
</gene>
<feature type="domain" description="EF-hand" evidence="9">
    <location>
        <begin position="63"/>
        <end position="98"/>
    </location>
</feature>
<dbReference type="InterPro" id="IPR001164">
    <property type="entry name" value="ArfGAP_dom"/>
</dbReference>
<dbReference type="GO" id="GO:0008270">
    <property type="term" value="F:zinc ion binding"/>
    <property type="evidence" value="ECO:0007669"/>
    <property type="project" value="UniProtKB-KW"/>
</dbReference>
<feature type="domain" description="Arf-GAP" evidence="8">
    <location>
        <begin position="164"/>
        <end position="286"/>
    </location>
</feature>
<dbReference type="Pfam" id="PF01412">
    <property type="entry name" value="ArfGap"/>
    <property type="match status" value="1"/>
</dbReference>
<evidence type="ECO:0000256" key="6">
    <source>
        <dbReference type="SAM" id="MobiDB-lite"/>
    </source>
</evidence>
<accession>A0AAD5Q8T2</accession>